<keyword evidence="2" id="KW-0663">Pyridoxal phosphate</keyword>
<dbReference type="Pfam" id="PF00392">
    <property type="entry name" value="GntR"/>
    <property type="match status" value="1"/>
</dbReference>
<dbReference type="CDD" id="cd07377">
    <property type="entry name" value="WHTH_GntR"/>
    <property type="match status" value="1"/>
</dbReference>
<evidence type="ECO:0000256" key="5">
    <source>
        <dbReference type="ARBA" id="ARBA00023163"/>
    </source>
</evidence>
<feature type="domain" description="HTH gntR-type" evidence="6">
    <location>
        <begin position="12"/>
        <end position="80"/>
    </location>
</feature>
<dbReference type="GO" id="GO:0003700">
    <property type="term" value="F:DNA-binding transcription factor activity"/>
    <property type="evidence" value="ECO:0007669"/>
    <property type="project" value="InterPro"/>
</dbReference>
<dbReference type="InterPro" id="IPR051446">
    <property type="entry name" value="HTH_trans_reg/aminotransferase"/>
</dbReference>
<dbReference type="PANTHER" id="PTHR46577:SF1">
    <property type="entry name" value="HTH-TYPE TRANSCRIPTIONAL REGULATORY PROTEIN GABR"/>
    <property type="match status" value="1"/>
</dbReference>
<dbReference type="InterPro" id="IPR004839">
    <property type="entry name" value="Aminotransferase_I/II_large"/>
</dbReference>
<sequence>MQWHPSLRPTGKPRYLEIAEAIRADIEAGVLSPGDRLPSQRSVAQTLGLDFTTVSRGYAQAAKSGYVESFVGRGTFVRALNEGSEDPDPRRAMAEDPMMNMPPEPDDPDLVARMEQGLKHVSANLVPLLRYQSTSGSLQDREAAAQWMLENGIPTSPGRLVVTPGAHSSVHAVLTHLSEPGLTVLCERVTYPGIRAIAAQLGLRLVGVDMDEHGILPDALAEAIREHWPAAVYLNPTLQNPLTFTMPAERRKQVARVLEQYGTPLVEDDACCFVASDAPAPISTLVPQLGWHIAGLSKCLGAGLRLAFTTIPENHPKEPFLQVLRAGSVMPSPLSIALVSRWIEDGTARMMLTAIRKGATERQAVADATLEGCNFRNQSQAFNIWLTLPPGISRAEIMGRMSNAQVGILPSDTFTVSEAKDEALRVCLGGPISLANLTDDLEALRDAVLHKGWVG</sequence>
<dbReference type="SUPFAM" id="SSF53383">
    <property type="entry name" value="PLP-dependent transferases"/>
    <property type="match status" value="1"/>
</dbReference>
<reference evidence="8" key="1">
    <citation type="submission" date="2015-09" db="EMBL/GenBank/DDBJ databases">
        <authorList>
            <person name="Rodrigo-Torres L."/>
            <person name="Arahal D.R."/>
        </authorList>
    </citation>
    <scope>NUCLEOTIDE SEQUENCE [LARGE SCALE GENOMIC DNA]</scope>
    <source>
        <strain evidence="8">CECT 5091</strain>
    </source>
</reference>
<dbReference type="EMBL" id="CYUD01000023">
    <property type="protein sequence ID" value="CUK19618.1"/>
    <property type="molecule type" value="Genomic_DNA"/>
</dbReference>
<evidence type="ECO:0000256" key="1">
    <source>
        <dbReference type="ARBA" id="ARBA00005384"/>
    </source>
</evidence>
<dbReference type="SMART" id="SM00345">
    <property type="entry name" value="HTH_GNTR"/>
    <property type="match status" value="1"/>
</dbReference>
<evidence type="ECO:0000313" key="8">
    <source>
        <dbReference type="Proteomes" id="UP000051260"/>
    </source>
</evidence>
<dbReference type="Proteomes" id="UP000051260">
    <property type="component" value="Unassembled WGS sequence"/>
</dbReference>
<comment type="similarity">
    <text evidence="1">In the C-terminal section; belongs to the class-I pyridoxal-phosphate-dependent aminotransferase family.</text>
</comment>
<evidence type="ECO:0000256" key="4">
    <source>
        <dbReference type="ARBA" id="ARBA00023125"/>
    </source>
</evidence>
<dbReference type="CDD" id="cd00609">
    <property type="entry name" value="AAT_like"/>
    <property type="match status" value="1"/>
</dbReference>
<name>A0A0P1J0F9_9RHOB</name>
<dbReference type="InterPro" id="IPR036390">
    <property type="entry name" value="WH_DNA-bd_sf"/>
</dbReference>
<dbReference type="SUPFAM" id="SSF46785">
    <property type="entry name" value="Winged helix' DNA-binding domain"/>
    <property type="match status" value="1"/>
</dbReference>
<keyword evidence="8" id="KW-1185">Reference proteome</keyword>
<keyword evidence="3" id="KW-0805">Transcription regulation</keyword>
<dbReference type="Pfam" id="PF00155">
    <property type="entry name" value="Aminotran_1_2"/>
    <property type="match status" value="1"/>
</dbReference>
<evidence type="ECO:0000256" key="2">
    <source>
        <dbReference type="ARBA" id="ARBA00022898"/>
    </source>
</evidence>
<keyword evidence="4" id="KW-0238">DNA-binding</keyword>
<gene>
    <name evidence="7" type="primary">ydcR</name>
    <name evidence="7" type="ORF">RUE5091_04406</name>
</gene>
<evidence type="ECO:0000313" key="7">
    <source>
        <dbReference type="EMBL" id="CUK19618.1"/>
    </source>
</evidence>
<dbReference type="AlphaFoldDB" id="A0A0P1J0F9"/>
<dbReference type="InterPro" id="IPR015421">
    <property type="entry name" value="PyrdxlP-dep_Trfase_major"/>
</dbReference>
<organism evidence="7 8">
    <name type="scientific">Ruegeria denitrificans</name>
    <dbReference type="NCBI Taxonomy" id="1715692"/>
    <lineage>
        <taxon>Bacteria</taxon>
        <taxon>Pseudomonadati</taxon>
        <taxon>Pseudomonadota</taxon>
        <taxon>Alphaproteobacteria</taxon>
        <taxon>Rhodobacterales</taxon>
        <taxon>Roseobacteraceae</taxon>
        <taxon>Ruegeria</taxon>
    </lineage>
</organism>
<dbReference type="GO" id="GO:0030170">
    <property type="term" value="F:pyridoxal phosphate binding"/>
    <property type="evidence" value="ECO:0007669"/>
    <property type="project" value="InterPro"/>
</dbReference>
<keyword evidence="5" id="KW-0804">Transcription</keyword>
<dbReference type="InterPro" id="IPR000524">
    <property type="entry name" value="Tscrpt_reg_HTH_GntR"/>
</dbReference>
<accession>A0A0P1J0F9</accession>
<dbReference type="STRING" id="1715692.RUE5091_04406"/>
<dbReference type="Gene3D" id="3.40.640.10">
    <property type="entry name" value="Type I PLP-dependent aspartate aminotransferase-like (Major domain)"/>
    <property type="match status" value="1"/>
</dbReference>
<dbReference type="Gene3D" id="1.10.10.10">
    <property type="entry name" value="Winged helix-like DNA-binding domain superfamily/Winged helix DNA-binding domain"/>
    <property type="match status" value="1"/>
</dbReference>
<proteinExistence type="inferred from homology"/>
<dbReference type="PANTHER" id="PTHR46577">
    <property type="entry name" value="HTH-TYPE TRANSCRIPTIONAL REGULATORY PROTEIN GABR"/>
    <property type="match status" value="1"/>
</dbReference>
<dbReference type="RefSeq" id="WP_243470851.1">
    <property type="nucleotide sequence ID" value="NZ_CYUD01000023.1"/>
</dbReference>
<protein>
    <submittedName>
        <fullName evidence="7">Putative HTH-type transcriptional regulator YdcR</fullName>
    </submittedName>
</protein>
<dbReference type="InterPro" id="IPR036388">
    <property type="entry name" value="WH-like_DNA-bd_sf"/>
</dbReference>
<dbReference type="PROSITE" id="PS50949">
    <property type="entry name" value="HTH_GNTR"/>
    <property type="match status" value="1"/>
</dbReference>
<evidence type="ECO:0000256" key="3">
    <source>
        <dbReference type="ARBA" id="ARBA00023015"/>
    </source>
</evidence>
<evidence type="ECO:0000259" key="6">
    <source>
        <dbReference type="PROSITE" id="PS50949"/>
    </source>
</evidence>
<dbReference type="GO" id="GO:0003677">
    <property type="term" value="F:DNA binding"/>
    <property type="evidence" value="ECO:0007669"/>
    <property type="project" value="UniProtKB-KW"/>
</dbReference>
<dbReference type="InterPro" id="IPR015424">
    <property type="entry name" value="PyrdxlP-dep_Trfase"/>
</dbReference>